<organism evidence="6 7">
    <name type="scientific">Pedococcus aerophilus</name>
    <dbReference type="NCBI Taxonomy" id="436356"/>
    <lineage>
        <taxon>Bacteria</taxon>
        <taxon>Bacillati</taxon>
        <taxon>Actinomycetota</taxon>
        <taxon>Actinomycetes</taxon>
        <taxon>Micrococcales</taxon>
        <taxon>Intrasporangiaceae</taxon>
        <taxon>Pedococcus</taxon>
    </lineage>
</organism>
<feature type="region of interest" description="Disordered" evidence="4">
    <location>
        <begin position="1"/>
        <end position="46"/>
    </location>
</feature>
<gene>
    <name evidence="6" type="ORF">GCM10009867_03090</name>
</gene>
<keyword evidence="3" id="KW-0949">S-adenosyl-L-methionine</keyword>
<dbReference type="SUPFAM" id="SSF53335">
    <property type="entry name" value="S-adenosyl-L-methionine-dependent methyltransferases"/>
    <property type="match status" value="1"/>
</dbReference>
<dbReference type="RefSeq" id="WP_344189591.1">
    <property type="nucleotide sequence ID" value="NZ_BAAARN010000001.1"/>
</dbReference>
<keyword evidence="7" id="KW-1185">Reference proteome</keyword>
<evidence type="ECO:0000256" key="1">
    <source>
        <dbReference type="ARBA" id="ARBA00022603"/>
    </source>
</evidence>
<evidence type="ECO:0000313" key="6">
    <source>
        <dbReference type="EMBL" id="GAA2730826.1"/>
    </source>
</evidence>
<dbReference type="Proteomes" id="UP001501326">
    <property type="component" value="Unassembled WGS sequence"/>
</dbReference>
<name>A0ABN3UDT3_9MICO</name>
<keyword evidence="1 6" id="KW-0489">Methyltransferase</keyword>
<comment type="caution">
    <text evidence="6">The sequence shown here is derived from an EMBL/GenBank/DDBJ whole genome shotgun (WGS) entry which is preliminary data.</text>
</comment>
<evidence type="ECO:0000259" key="5">
    <source>
        <dbReference type="Pfam" id="PF13649"/>
    </source>
</evidence>
<reference evidence="6 7" key="1">
    <citation type="journal article" date="2019" name="Int. J. Syst. Evol. Microbiol.">
        <title>The Global Catalogue of Microorganisms (GCM) 10K type strain sequencing project: providing services to taxonomists for standard genome sequencing and annotation.</title>
        <authorList>
            <consortium name="The Broad Institute Genomics Platform"/>
            <consortium name="The Broad Institute Genome Sequencing Center for Infectious Disease"/>
            <person name="Wu L."/>
            <person name="Ma J."/>
        </authorList>
    </citation>
    <scope>NUCLEOTIDE SEQUENCE [LARGE SCALE GENOMIC DNA]</scope>
    <source>
        <strain evidence="6 7">JCM 16378</strain>
    </source>
</reference>
<evidence type="ECO:0000313" key="7">
    <source>
        <dbReference type="Proteomes" id="UP001501326"/>
    </source>
</evidence>
<feature type="domain" description="Methyltransferase" evidence="5">
    <location>
        <begin position="76"/>
        <end position="162"/>
    </location>
</feature>
<dbReference type="CDD" id="cd02440">
    <property type="entry name" value="AdoMet_MTases"/>
    <property type="match status" value="1"/>
</dbReference>
<protein>
    <submittedName>
        <fullName evidence="6">Class I SAM-dependent methyltransferase</fullName>
    </submittedName>
</protein>
<dbReference type="Gene3D" id="3.40.50.150">
    <property type="entry name" value="Vaccinia Virus protein VP39"/>
    <property type="match status" value="1"/>
</dbReference>
<proteinExistence type="predicted"/>
<dbReference type="GO" id="GO:0032259">
    <property type="term" value="P:methylation"/>
    <property type="evidence" value="ECO:0007669"/>
    <property type="project" value="UniProtKB-KW"/>
</dbReference>
<dbReference type="InterPro" id="IPR029063">
    <property type="entry name" value="SAM-dependent_MTases_sf"/>
</dbReference>
<evidence type="ECO:0000256" key="3">
    <source>
        <dbReference type="ARBA" id="ARBA00022691"/>
    </source>
</evidence>
<dbReference type="GO" id="GO:0008168">
    <property type="term" value="F:methyltransferase activity"/>
    <property type="evidence" value="ECO:0007669"/>
    <property type="project" value="UniProtKB-KW"/>
</dbReference>
<evidence type="ECO:0000256" key="4">
    <source>
        <dbReference type="SAM" id="MobiDB-lite"/>
    </source>
</evidence>
<dbReference type="Pfam" id="PF13649">
    <property type="entry name" value="Methyltransf_25"/>
    <property type="match status" value="1"/>
</dbReference>
<sequence length="239" mass="25263">MTTAADHGHSHDHGHSQGHAHDHQHGHDLPQGMPQGLGPGNDDWDERYSASEQIWSGQPNGALVAGVTHLAPGRALDVGCGEGADAVWLAKAGWDVTALDVSGVALARAARHANDAGVEVAWVHDGLVEAGLAAGSFDLVSAQYPVLARTSDHRAEQVLQDLVAPGGTLLVVHHSAADMAHAREQGWNPDEFVFPADVAAVLGEDWEVEEDATRPREVPLSGGGTHHTQDVVLRARRRT</sequence>
<keyword evidence="2" id="KW-0808">Transferase</keyword>
<feature type="compositionally biased region" description="Basic and acidic residues" evidence="4">
    <location>
        <begin position="1"/>
        <end position="28"/>
    </location>
</feature>
<dbReference type="InterPro" id="IPR041698">
    <property type="entry name" value="Methyltransf_25"/>
</dbReference>
<evidence type="ECO:0000256" key="2">
    <source>
        <dbReference type="ARBA" id="ARBA00022679"/>
    </source>
</evidence>
<dbReference type="PANTHER" id="PTHR43464:SF19">
    <property type="entry name" value="UBIQUINONE BIOSYNTHESIS O-METHYLTRANSFERASE, MITOCHONDRIAL"/>
    <property type="match status" value="1"/>
</dbReference>
<dbReference type="EMBL" id="BAAARN010000001">
    <property type="protein sequence ID" value="GAA2730826.1"/>
    <property type="molecule type" value="Genomic_DNA"/>
</dbReference>
<accession>A0ABN3UDT3</accession>
<dbReference type="PANTHER" id="PTHR43464">
    <property type="entry name" value="METHYLTRANSFERASE"/>
    <property type="match status" value="1"/>
</dbReference>